<dbReference type="GO" id="GO:0005634">
    <property type="term" value="C:nucleus"/>
    <property type="evidence" value="ECO:0007669"/>
    <property type="project" value="TreeGrafter"/>
</dbReference>
<name>A0A6S7K3E3_PARCT</name>
<proteinExistence type="predicted"/>
<evidence type="ECO:0000313" key="3">
    <source>
        <dbReference type="Proteomes" id="UP001152795"/>
    </source>
</evidence>
<dbReference type="GO" id="GO:0006915">
    <property type="term" value="P:apoptotic process"/>
    <property type="evidence" value="ECO:0007669"/>
    <property type="project" value="UniProtKB-KW"/>
</dbReference>
<evidence type="ECO:0000256" key="1">
    <source>
        <dbReference type="ARBA" id="ARBA00022703"/>
    </source>
</evidence>
<dbReference type="PANTHER" id="PTHR12758">
    <property type="entry name" value="APOPTOSIS INHIBITOR 5-RELATED"/>
    <property type="match status" value="1"/>
</dbReference>
<dbReference type="PANTHER" id="PTHR12758:SF19">
    <property type="entry name" value="APOPTOSIS INHIBITOR 5"/>
    <property type="match status" value="1"/>
</dbReference>
<dbReference type="Proteomes" id="UP001152795">
    <property type="component" value="Unassembled WGS sequence"/>
</dbReference>
<protein>
    <submittedName>
        <fullName evidence="2">Uncharacterized protein</fullName>
    </submittedName>
</protein>
<feature type="non-terminal residue" evidence="2">
    <location>
        <position position="1"/>
    </location>
</feature>
<dbReference type="GO" id="GO:0003723">
    <property type="term" value="F:RNA binding"/>
    <property type="evidence" value="ECO:0007669"/>
    <property type="project" value="TreeGrafter"/>
</dbReference>
<dbReference type="OrthoDB" id="19224at2759"/>
<accession>A0A6S7K3E3</accession>
<keyword evidence="3" id="KW-1185">Reference proteome</keyword>
<gene>
    <name evidence="2" type="ORF">PACLA_8A021469</name>
</gene>
<keyword evidence="1" id="KW-0053">Apoptosis</keyword>
<reference evidence="2" key="1">
    <citation type="submission" date="2020-04" db="EMBL/GenBank/DDBJ databases">
        <authorList>
            <person name="Alioto T."/>
            <person name="Alioto T."/>
            <person name="Gomez Garrido J."/>
        </authorList>
    </citation>
    <scope>NUCLEOTIDE SEQUENCE</scope>
    <source>
        <strain evidence="2">A484AB</strain>
    </source>
</reference>
<organism evidence="2 3">
    <name type="scientific">Paramuricea clavata</name>
    <name type="common">Red gorgonian</name>
    <name type="synonym">Violescent sea-whip</name>
    <dbReference type="NCBI Taxonomy" id="317549"/>
    <lineage>
        <taxon>Eukaryota</taxon>
        <taxon>Metazoa</taxon>
        <taxon>Cnidaria</taxon>
        <taxon>Anthozoa</taxon>
        <taxon>Octocorallia</taxon>
        <taxon>Malacalcyonacea</taxon>
        <taxon>Plexauridae</taxon>
        <taxon>Paramuricea</taxon>
    </lineage>
</organism>
<feature type="non-terminal residue" evidence="2">
    <location>
        <position position="68"/>
    </location>
</feature>
<dbReference type="GO" id="GO:0043066">
    <property type="term" value="P:negative regulation of apoptotic process"/>
    <property type="evidence" value="ECO:0007669"/>
    <property type="project" value="TreeGrafter"/>
</dbReference>
<dbReference type="Pfam" id="PF05918">
    <property type="entry name" value="API5"/>
    <property type="match status" value="1"/>
</dbReference>
<dbReference type="AlphaFoldDB" id="A0A6S7K3E3"/>
<dbReference type="EMBL" id="CACRXK020022762">
    <property type="protein sequence ID" value="CAB4037124.1"/>
    <property type="molecule type" value="Genomic_DNA"/>
</dbReference>
<dbReference type="InterPro" id="IPR008383">
    <property type="entry name" value="API5"/>
</dbReference>
<evidence type="ECO:0000313" key="2">
    <source>
        <dbReference type="EMBL" id="CAB4037124.1"/>
    </source>
</evidence>
<comment type="caution">
    <text evidence="2">The sequence shown here is derived from an EMBL/GenBank/DDBJ whole genome shotgun (WGS) entry which is preliminary data.</text>
</comment>
<sequence>NPEFLTASEAAEKLRDFKLRLQYVGQRCQMYIKQLKMALNEKSGKKDEEYKVKVIALRTTSNIHTLIK</sequence>